<keyword evidence="7 10" id="KW-0443">Lipid metabolism</keyword>
<dbReference type="OrthoDB" id="10259681at2759"/>
<protein>
    <recommendedName>
        <fullName evidence="10">Elongation of very long chain fatty acids protein</fullName>
        <ecNumber evidence="10">2.3.1.199</ecNumber>
    </recommendedName>
    <alternativeName>
        <fullName evidence="10">Very-long-chain 3-oxoacyl-CoA synthase</fullName>
    </alternativeName>
</protein>
<feature type="transmembrane region" description="Helical" evidence="10">
    <location>
        <begin position="72"/>
        <end position="99"/>
    </location>
</feature>
<dbReference type="Proteomes" id="UP000007879">
    <property type="component" value="Unassembled WGS sequence"/>
</dbReference>
<dbReference type="AlphaFoldDB" id="A0A1X7VID2"/>
<dbReference type="InterPro" id="IPR002076">
    <property type="entry name" value="ELO_fam"/>
</dbReference>
<dbReference type="PANTHER" id="PTHR11157">
    <property type="entry name" value="FATTY ACID ACYL TRANSFERASE-RELATED"/>
    <property type="match status" value="1"/>
</dbReference>
<keyword evidence="12" id="KW-1185">Reference proteome</keyword>
<evidence type="ECO:0000256" key="7">
    <source>
        <dbReference type="ARBA" id="ARBA00023098"/>
    </source>
</evidence>
<proteinExistence type="inferred from homology"/>
<dbReference type="InterPro" id="IPR030457">
    <property type="entry name" value="ELO_CS"/>
</dbReference>
<dbReference type="GO" id="GO:0034625">
    <property type="term" value="P:fatty acid elongation, monounsaturated fatty acid"/>
    <property type="evidence" value="ECO:0007669"/>
    <property type="project" value="TreeGrafter"/>
</dbReference>
<dbReference type="GO" id="GO:0030148">
    <property type="term" value="P:sphingolipid biosynthetic process"/>
    <property type="evidence" value="ECO:0007669"/>
    <property type="project" value="TreeGrafter"/>
</dbReference>
<accession>A0A1X7VID2</accession>
<evidence type="ECO:0000256" key="5">
    <source>
        <dbReference type="ARBA" id="ARBA00022832"/>
    </source>
</evidence>
<name>A0A1X7VID2_AMPQE</name>
<keyword evidence="2 10" id="KW-0444">Lipid biosynthesis</keyword>
<feature type="transmembrane region" description="Helical" evidence="10">
    <location>
        <begin position="40"/>
        <end position="60"/>
    </location>
</feature>
<comment type="catalytic activity">
    <reaction evidence="10">
        <text>a very-long-chain acyl-CoA + malonyl-CoA + H(+) = a very-long-chain 3-oxoacyl-CoA + CO2 + CoA</text>
        <dbReference type="Rhea" id="RHEA:32727"/>
        <dbReference type="ChEBI" id="CHEBI:15378"/>
        <dbReference type="ChEBI" id="CHEBI:16526"/>
        <dbReference type="ChEBI" id="CHEBI:57287"/>
        <dbReference type="ChEBI" id="CHEBI:57384"/>
        <dbReference type="ChEBI" id="CHEBI:90725"/>
        <dbReference type="ChEBI" id="CHEBI:90736"/>
        <dbReference type="EC" id="2.3.1.199"/>
    </reaction>
</comment>
<evidence type="ECO:0000256" key="4">
    <source>
        <dbReference type="ARBA" id="ARBA00022692"/>
    </source>
</evidence>
<dbReference type="EnsemblMetazoa" id="XM_003384216.2">
    <property type="protein sequence ID" value="XP_003384264.1"/>
    <property type="gene ID" value="LOC100631646"/>
</dbReference>
<dbReference type="KEGG" id="aqu:100631646"/>
<comment type="subcellular location">
    <subcellularLocation>
        <location evidence="1">Membrane</location>
        <topology evidence="1">Multi-pass membrane protein</topology>
    </subcellularLocation>
</comment>
<dbReference type="PANTHER" id="PTHR11157:SF17">
    <property type="entry name" value="ELONGATION OF VERY LONG CHAIN FATTY ACIDS PROTEIN 6"/>
    <property type="match status" value="1"/>
</dbReference>
<dbReference type="STRING" id="400682.A0A1X7VID2"/>
<keyword evidence="8 10" id="KW-0472">Membrane</keyword>
<evidence type="ECO:0000256" key="10">
    <source>
        <dbReference type="RuleBase" id="RU361115"/>
    </source>
</evidence>
<gene>
    <name evidence="11" type="primary">100631646</name>
</gene>
<evidence type="ECO:0000313" key="12">
    <source>
        <dbReference type="Proteomes" id="UP000007879"/>
    </source>
</evidence>
<reference evidence="11" key="2">
    <citation type="submission" date="2017-05" db="UniProtKB">
        <authorList>
            <consortium name="EnsemblMetazoa"/>
        </authorList>
    </citation>
    <scope>IDENTIFICATION</scope>
</reference>
<comment type="similarity">
    <text evidence="10">Belongs to the ELO family.</text>
</comment>
<dbReference type="EnsemblMetazoa" id="Aqu2.1.39673_001">
    <property type="protein sequence ID" value="Aqu2.1.39673_001"/>
    <property type="gene ID" value="Aqu2.1.39673"/>
</dbReference>
<keyword evidence="6 10" id="KW-1133">Transmembrane helix</keyword>
<evidence type="ECO:0000256" key="3">
    <source>
        <dbReference type="ARBA" id="ARBA00022679"/>
    </source>
</evidence>
<feature type="transmembrane region" description="Helical" evidence="10">
    <location>
        <begin position="207"/>
        <end position="232"/>
    </location>
</feature>
<reference evidence="12" key="1">
    <citation type="journal article" date="2010" name="Nature">
        <title>The Amphimedon queenslandica genome and the evolution of animal complexity.</title>
        <authorList>
            <person name="Srivastava M."/>
            <person name="Simakov O."/>
            <person name="Chapman J."/>
            <person name="Fahey B."/>
            <person name="Gauthier M.E."/>
            <person name="Mitros T."/>
            <person name="Richards G.S."/>
            <person name="Conaco C."/>
            <person name="Dacre M."/>
            <person name="Hellsten U."/>
            <person name="Larroux C."/>
            <person name="Putnam N.H."/>
            <person name="Stanke M."/>
            <person name="Adamska M."/>
            <person name="Darling A."/>
            <person name="Degnan S.M."/>
            <person name="Oakley T.H."/>
            <person name="Plachetzki D.C."/>
            <person name="Zhai Y."/>
            <person name="Adamski M."/>
            <person name="Calcino A."/>
            <person name="Cummins S.F."/>
            <person name="Goodstein D.M."/>
            <person name="Harris C."/>
            <person name="Jackson D.J."/>
            <person name="Leys S.P."/>
            <person name="Shu S."/>
            <person name="Woodcroft B.J."/>
            <person name="Vervoort M."/>
            <person name="Kosik K.S."/>
            <person name="Manning G."/>
            <person name="Degnan B.M."/>
            <person name="Rokhsar D.S."/>
        </authorList>
    </citation>
    <scope>NUCLEOTIDE SEQUENCE [LARGE SCALE GENOMIC DNA]</scope>
</reference>
<organism evidence="11">
    <name type="scientific">Amphimedon queenslandica</name>
    <name type="common">Sponge</name>
    <dbReference type="NCBI Taxonomy" id="400682"/>
    <lineage>
        <taxon>Eukaryota</taxon>
        <taxon>Metazoa</taxon>
        <taxon>Porifera</taxon>
        <taxon>Demospongiae</taxon>
        <taxon>Heteroscleromorpha</taxon>
        <taxon>Haplosclerida</taxon>
        <taxon>Niphatidae</taxon>
        <taxon>Amphimedon</taxon>
    </lineage>
</organism>
<evidence type="ECO:0000256" key="8">
    <source>
        <dbReference type="ARBA" id="ARBA00023136"/>
    </source>
</evidence>
<evidence type="ECO:0000256" key="2">
    <source>
        <dbReference type="ARBA" id="ARBA00022516"/>
    </source>
</evidence>
<dbReference type="Pfam" id="PF01151">
    <property type="entry name" value="ELO"/>
    <property type="match status" value="1"/>
</dbReference>
<evidence type="ECO:0000313" key="11">
    <source>
        <dbReference type="EnsemblMetazoa" id="Aqu2.1.39673_001"/>
    </source>
</evidence>
<dbReference type="GO" id="GO:0034626">
    <property type="term" value="P:fatty acid elongation, polyunsaturated fatty acid"/>
    <property type="evidence" value="ECO:0007669"/>
    <property type="project" value="TreeGrafter"/>
</dbReference>
<dbReference type="GO" id="GO:0019367">
    <property type="term" value="P:fatty acid elongation, saturated fatty acid"/>
    <property type="evidence" value="ECO:0007669"/>
    <property type="project" value="TreeGrafter"/>
</dbReference>
<dbReference type="GO" id="GO:0042761">
    <property type="term" value="P:very long-chain fatty acid biosynthetic process"/>
    <property type="evidence" value="ECO:0007669"/>
    <property type="project" value="TreeGrafter"/>
</dbReference>
<dbReference type="GO" id="GO:0009922">
    <property type="term" value="F:fatty acid elongase activity"/>
    <property type="evidence" value="ECO:0007669"/>
    <property type="project" value="UniProtKB-EC"/>
</dbReference>
<dbReference type="GO" id="GO:0005789">
    <property type="term" value="C:endoplasmic reticulum membrane"/>
    <property type="evidence" value="ECO:0007669"/>
    <property type="project" value="TreeGrafter"/>
</dbReference>
<dbReference type="InParanoid" id="A0A1X7VID2"/>
<feature type="transmembrane region" description="Helical" evidence="10">
    <location>
        <begin position="244"/>
        <end position="264"/>
    </location>
</feature>
<keyword evidence="3 10" id="KW-0808">Transferase</keyword>
<keyword evidence="4 10" id="KW-0812">Transmembrane</keyword>
<keyword evidence="5 10" id="KW-0276">Fatty acid metabolism</keyword>
<dbReference type="OMA" id="IFGIQHF"/>
<dbReference type="PROSITE" id="PS01188">
    <property type="entry name" value="ELO"/>
    <property type="match status" value="1"/>
</dbReference>
<dbReference type="EC" id="2.3.1.199" evidence="10"/>
<evidence type="ECO:0000256" key="6">
    <source>
        <dbReference type="ARBA" id="ARBA00022989"/>
    </source>
</evidence>
<sequence>MDSADSGLVDSLFINLPLVRGIESKFNVQNARKWMGDNFYIAWTGALVYLALVFIGRKWMINRPRYELKKALFAWNVGLAVFSFIGCISMLPNLVHSIIRNGFSHTTCKTDVFTSNPGIILWGFLFCLSKLAELVDTVFIVLRKSKLSFLHWYHHASVLIFAYYTFGRPIESALEHYYSSINFTVHSIMYTYYALRAADVRLSSKIAQVITVLQISQMFICMIATTLAYVNYSGGADCNLDFGVLYAALALYGSYALLFIQFFVGRYLF</sequence>
<keyword evidence="9 10" id="KW-0275">Fatty acid biosynthesis</keyword>
<evidence type="ECO:0000256" key="9">
    <source>
        <dbReference type="ARBA" id="ARBA00023160"/>
    </source>
</evidence>
<dbReference type="eggNOG" id="KOG3072">
    <property type="taxonomic scope" value="Eukaryota"/>
</dbReference>
<feature type="transmembrane region" description="Helical" evidence="10">
    <location>
        <begin position="119"/>
        <end position="142"/>
    </location>
</feature>
<feature type="transmembrane region" description="Helical" evidence="10">
    <location>
        <begin position="178"/>
        <end position="195"/>
    </location>
</feature>
<feature type="transmembrane region" description="Helical" evidence="10">
    <location>
        <begin position="149"/>
        <end position="166"/>
    </location>
</feature>
<evidence type="ECO:0000256" key="1">
    <source>
        <dbReference type="ARBA" id="ARBA00004141"/>
    </source>
</evidence>